<sequence length="357" mass="42611">MEKHKHIDLAKSEDWICTDENCRNVNFSKRTHCNRCNRVRPKSAVKKNPKQVLFKSNDWKCDDCGNINWAKREKCNICSKSRYTKKVNEFKTNKEIRTGKGGGHYDIQGNNEKRVHDSEDEEYDEFGRKKKRKIAGNDEKSLKENFESRNNSANKDSHYRSDPYRSDPDRSDRDRSDPYRTDLHKNKSFEGSRSRSFPRDDYKNNHVHGEDKGFRKNYAGGDNRKYYEKKYNCDGKPMDRNSNYEDRFNERTYDNSNRHNDGGYDSGHDGGRYVGKHDEDNFNGGRFDRGRFDRGRVDRGRDDRGRYDRGRYDRGRYDRGRYDRGRYDRGRHDGGRHDGGRFNDRRSDIERRNYENE</sequence>
<keyword evidence="2 4" id="KW-0863">Zinc-finger</keyword>
<dbReference type="Gene3D" id="4.10.1060.10">
    <property type="entry name" value="Zinc finger, RanBP2-type"/>
    <property type="match status" value="2"/>
</dbReference>
<dbReference type="EMBL" id="LT594584">
    <property type="protein sequence ID" value="SCA48378.1"/>
    <property type="molecule type" value="Genomic_DNA"/>
</dbReference>
<evidence type="ECO:0000256" key="1">
    <source>
        <dbReference type="ARBA" id="ARBA00022723"/>
    </source>
</evidence>
<evidence type="ECO:0000259" key="6">
    <source>
        <dbReference type="PROSITE" id="PS50199"/>
    </source>
</evidence>
<dbReference type="GO" id="GO:0008270">
    <property type="term" value="F:zinc ion binding"/>
    <property type="evidence" value="ECO:0007669"/>
    <property type="project" value="UniProtKB-KW"/>
</dbReference>
<evidence type="ECO:0000313" key="8">
    <source>
        <dbReference type="Proteomes" id="UP000242942"/>
    </source>
</evidence>
<dbReference type="InterPro" id="IPR036443">
    <property type="entry name" value="Znf_RanBP2_sf"/>
</dbReference>
<proteinExistence type="predicted"/>
<evidence type="ECO:0000313" key="7">
    <source>
        <dbReference type="EMBL" id="SCA48378.1"/>
    </source>
</evidence>
<dbReference type="PANTHER" id="PTHR12999:SF17">
    <property type="entry name" value="ZINC FINGER RAN-BINDING DOMAIN-CONTAINING PROTEIN 2"/>
    <property type="match status" value="1"/>
</dbReference>
<reference evidence="7 8" key="1">
    <citation type="submission" date="2016-06" db="EMBL/GenBank/DDBJ databases">
        <authorList>
            <consortium name="Pathogen Informatics"/>
        </authorList>
    </citation>
    <scope>NUCLEOTIDE SEQUENCE [LARGE SCALE GENOMIC DNA]</scope>
    <source>
        <strain evidence="7">PocGH01</strain>
    </source>
</reference>
<protein>
    <submittedName>
        <fullName evidence="7">Zinc finger, RAN binding protein, putative</fullName>
    </submittedName>
</protein>
<feature type="domain" description="RanBP2-type" evidence="6">
    <location>
        <begin position="55"/>
        <end position="84"/>
    </location>
</feature>
<dbReference type="Pfam" id="PF00641">
    <property type="entry name" value="Zn_ribbon_RanBP"/>
    <property type="match status" value="1"/>
</dbReference>
<accession>A0A1D3KWZ5</accession>
<dbReference type="InterPro" id="IPR001876">
    <property type="entry name" value="Znf_RanBP2"/>
</dbReference>
<evidence type="ECO:0000256" key="2">
    <source>
        <dbReference type="ARBA" id="ARBA00022771"/>
    </source>
</evidence>
<dbReference type="OrthoDB" id="430695at2759"/>
<organism evidence="7 8">
    <name type="scientific">Plasmodium ovale</name>
    <name type="common">malaria parasite P. ovale</name>
    <dbReference type="NCBI Taxonomy" id="36330"/>
    <lineage>
        <taxon>Eukaryota</taxon>
        <taxon>Sar</taxon>
        <taxon>Alveolata</taxon>
        <taxon>Apicomplexa</taxon>
        <taxon>Aconoidasida</taxon>
        <taxon>Haemosporida</taxon>
        <taxon>Plasmodiidae</taxon>
        <taxon>Plasmodium</taxon>
        <taxon>Plasmodium (Plasmodium)</taxon>
    </lineage>
</organism>
<dbReference type="VEuPathDB" id="PlasmoDB:PocGH01_03015700"/>
<dbReference type="VEuPathDB" id="PlasmoDB:POWCR01_030011200"/>
<keyword evidence="3" id="KW-0862">Zinc</keyword>
<evidence type="ECO:0000256" key="5">
    <source>
        <dbReference type="SAM" id="MobiDB-lite"/>
    </source>
</evidence>
<dbReference type="PROSITE" id="PS01358">
    <property type="entry name" value="ZF_RANBP2_1"/>
    <property type="match status" value="2"/>
</dbReference>
<name>A0A1D3KWZ5_PLAOA</name>
<dbReference type="PROSITE" id="PS50199">
    <property type="entry name" value="ZF_RANBP2_2"/>
    <property type="match status" value="2"/>
</dbReference>
<keyword evidence="1" id="KW-0479">Metal-binding</keyword>
<dbReference type="AlphaFoldDB" id="A0A1D3KWZ5"/>
<dbReference type="Proteomes" id="UP000242942">
    <property type="component" value="Chromosome 3"/>
</dbReference>
<keyword evidence="8" id="KW-1185">Reference proteome</keyword>
<evidence type="ECO:0000256" key="3">
    <source>
        <dbReference type="ARBA" id="ARBA00022833"/>
    </source>
</evidence>
<feature type="compositionally biased region" description="Basic and acidic residues" evidence="5">
    <location>
        <begin position="222"/>
        <end position="357"/>
    </location>
</feature>
<feature type="domain" description="RanBP2-type" evidence="6">
    <location>
        <begin position="11"/>
        <end position="42"/>
    </location>
</feature>
<gene>
    <name evidence="7" type="primary">PocGH01_03015700</name>
    <name evidence="7" type="ORF">POCGH01_03015700</name>
</gene>
<feature type="region of interest" description="Disordered" evidence="5">
    <location>
        <begin position="95"/>
        <end position="357"/>
    </location>
</feature>
<evidence type="ECO:0000256" key="4">
    <source>
        <dbReference type="PROSITE-ProRule" id="PRU00322"/>
    </source>
</evidence>
<dbReference type="PANTHER" id="PTHR12999">
    <property type="entry name" value="ZINC FINGER RAN-BINDING DOMAIN-CONTAINING PROTEIN 2 ZRANB2-RELATED"/>
    <property type="match status" value="1"/>
</dbReference>
<dbReference type="SUPFAM" id="SSF90209">
    <property type="entry name" value="Ran binding protein zinc finger-like"/>
    <property type="match status" value="2"/>
</dbReference>
<feature type="compositionally biased region" description="Basic and acidic residues" evidence="5">
    <location>
        <begin position="135"/>
        <end position="147"/>
    </location>
</feature>
<feature type="compositionally biased region" description="Basic and acidic residues" evidence="5">
    <location>
        <begin position="155"/>
        <end position="214"/>
    </location>
</feature>
<dbReference type="SMART" id="SM00547">
    <property type="entry name" value="ZnF_RBZ"/>
    <property type="match status" value="2"/>
</dbReference>